<evidence type="ECO:0000256" key="7">
    <source>
        <dbReference type="ARBA" id="ARBA00034754"/>
    </source>
</evidence>
<feature type="domain" description="DNA polymerase III delta N-terminal" evidence="9">
    <location>
        <begin position="20"/>
        <end position="133"/>
    </location>
</feature>
<keyword evidence="3" id="KW-0808">Transferase</keyword>
<comment type="catalytic activity">
    <reaction evidence="8">
        <text>DNA(n) + a 2'-deoxyribonucleoside 5'-triphosphate = DNA(n+1) + diphosphate</text>
        <dbReference type="Rhea" id="RHEA:22508"/>
        <dbReference type="Rhea" id="RHEA-COMP:17339"/>
        <dbReference type="Rhea" id="RHEA-COMP:17340"/>
        <dbReference type="ChEBI" id="CHEBI:33019"/>
        <dbReference type="ChEBI" id="CHEBI:61560"/>
        <dbReference type="ChEBI" id="CHEBI:173112"/>
        <dbReference type="EC" id="2.7.7.7"/>
    </reaction>
</comment>
<dbReference type="AlphaFoldDB" id="A0A250FPC7"/>
<protein>
    <recommendedName>
        <fullName evidence="2">DNA polymerase III subunit delta</fullName>
        <ecNumber evidence="1">2.7.7.7</ecNumber>
    </recommendedName>
</protein>
<keyword evidence="5" id="KW-0235">DNA replication</keyword>
<dbReference type="GO" id="GO:0003677">
    <property type="term" value="F:DNA binding"/>
    <property type="evidence" value="ECO:0007669"/>
    <property type="project" value="InterPro"/>
</dbReference>
<dbReference type="InterPro" id="IPR005790">
    <property type="entry name" value="DNA_polIII_delta"/>
</dbReference>
<dbReference type="GO" id="GO:0003887">
    <property type="term" value="F:DNA-directed DNA polymerase activity"/>
    <property type="evidence" value="ECO:0007669"/>
    <property type="project" value="UniProtKB-KW"/>
</dbReference>
<dbReference type="PANTHER" id="PTHR34388:SF1">
    <property type="entry name" value="DNA POLYMERASE III SUBUNIT DELTA"/>
    <property type="match status" value="1"/>
</dbReference>
<dbReference type="RefSeq" id="WP_095909376.1">
    <property type="nucleotide sequence ID" value="NZ_CP022386.1"/>
</dbReference>
<dbReference type="NCBIfam" id="TIGR01128">
    <property type="entry name" value="holA"/>
    <property type="match status" value="1"/>
</dbReference>
<evidence type="ECO:0000256" key="6">
    <source>
        <dbReference type="ARBA" id="ARBA00022932"/>
    </source>
</evidence>
<sequence length="333" mass="38328">MNEAEKILADLQAQKYSPIYYLAGEEPFFIDLISNYIEQEVLREDEKAFNQQIVYGKDISVDTIIHYAREYPMMAARRVIIVKEAQDLSRTISQLLPYVENPSQTTILVLCYKYGKIDGKTKLAKELKKYVCLESKKLYESETLKWVDSYLKGFGYSIEPVAAQLLINFLGTDLSRIANELNKLKIILPKGTKIIPLHIEQNIGISKDFNVFELQNALGKKDFAKAMQIIKYFNENQKDNPIAMITENLYRYFKNLFIFATNTSKGESELARMMGVNPYFLKDYRQAAANYPLKKISFCMETVKNADLKSKGVESGSISYYDILKEMIIMTIS</sequence>
<evidence type="ECO:0000256" key="3">
    <source>
        <dbReference type="ARBA" id="ARBA00022679"/>
    </source>
</evidence>
<gene>
    <name evidence="11" type="primary">holA</name>
    <name evidence="11" type="ORF">CGC50_01340</name>
</gene>
<dbReference type="KEGG" id="cgh:CGC50_01340"/>
<evidence type="ECO:0000256" key="4">
    <source>
        <dbReference type="ARBA" id="ARBA00022695"/>
    </source>
</evidence>
<evidence type="ECO:0000313" key="12">
    <source>
        <dbReference type="Proteomes" id="UP000217250"/>
    </source>
</evidence>
<dbReference type="Gene3D" id="3.40.50.300">
    <property type="entry name" value="P-loop containing nucleotide triphosphate hydrolases"/>
    <property type="match status" value="1"/>
</dbReference>
<dbReference type="Gene3D" id="1.10.8.60">
    <property type="match status" value="1"/>
</dbReference>
<dbReference type="OrthoDB" id="1172326at2"/>
<dbReference type="Proteomes" id="UP000217250">
    <property type="component" value="Chromosome"/>
</dbReference>
<dbReference type="Pfam" id="PF21694">
    <property type="entry name" value="DNA_pol3_delta_C"/>
    <property type="match status" value="1"/>
</dbReference>
<dbReference type="Gene3D" id="1.20.272.10">
    <property type="match status" value="1"/>
</dbReference>
<dbReference type="GeneID" id="84807210"/>
<proteinExistence type="inferred from homology"/>
<evidence type="ECO:0000256" key="1">
    <source>
        <dbReference type="ARBA" id="ARBA00012417"/>
    </source>
</evidence>
<dbReference type="SUPFAM" id="SSF52540">
    <property type="entry name" value="P-loop containing nucleoside triphosphate hydrolases"/>
    <property type="match status" value="1"/>
</dbReference>
<dbReference type="EMBL" id="CP022386">
    <property type="protein sequence ID" value="ATA85918.1"/>
    <property type="molecule type" value="Genomic_DNA"/>
</dbReference>
<keyword evidence="4" id="KW-0548">Nucleotidyltransferase</keyword>
<evidence type="ECO:0000259" key="9">
    <source>
        <dbReference type="Pfam" id="PF06144"/>
    </source>
</evidence>
<comment type="similarity">
    <text evidence="7">Belongs to the DNA polymerase HolA subunit family.</text>
</comment>
<evidence type="ECO:0000256" key="8">
    <source>
        <dbReference type="ARBA" id="ARBA00049244"/>
    </source>
</evidence>
<feature type="domain" description="DNA polymerase III delta subunit-like C-terminal" evidence="10">
    <location>
        <begin position="210"/>
        <end position="311"/>
    </location>
</feature>
<dbReference type="Pfam" id="PF06144">
    <property type="entry name" value="DNA_pol3_delta"/>
    <property type="match status" value="1"/>
</dbReference>
<dbReference type="InterPro" id="IPR008921">
    <property type="entry name" value="DNA_pol3_clamp-load_cplx_C"/>
</dbReference>
<organism evidence="11 12">
    <name type="scientific">Capnocytophaga gingivalis</name>
    <dbReference type="NCBI Taxonomy" id="1017"/>
    <lineage>
        <taxon>Bacteria</taxon>
        <taxon>Pseudomonadati</taxon>
        <taxon>Bacteroidota</taxon>
        <taxon>Flavobacteriia</taxon>
        <taxon>Flavobacteriales</taxon>
        <taxon>Flavobacteriaceae</taxon>
        <taxon>Capnocytophaga</taxon>
    </lineage>
</organism>
<evidence type="ECO:0000259" key="10">
    <source>
        <dbReference type="Pfam" id="PF21694"/>
    </source>
</evidence>
<dbReference type="InterPro" id="IPR010372">
    <property type="entry name" value="DNA_pol3_delta_N"/>
</dbReference>
<evidence type="ECO:0000313" key="11">
    <source>
        <dbReference type="EMBL" id="ATA85918.1"/>
    </source>
</evidence>
<name>A0A250FPC7_9FLAO</name>
<evidence type="ECO:0000256" key="2">
    <source>
        <dbReference type="ARBA" id="ARBA00017703"/>
    </source>
</evidence>
<dbReference type="EC" id="2.7.7.7" evidence="1"/>
<dbReference type="InterPro" id="IPR027417">
    <property type="entry name" value="P-loop_NTPase"/>
</dbReference>
<dbReference type="InterPro" id="IPR048466">
    <property type="entry name" value="DNA_pol3_delta-like_C"/>
</dbReference>
<accession>A0A250FPC7</accession>
<keyword evidence="6" id="KW-0239">DNA-directed DNA polymerase</keyword>
<reference evidence="12" key="1">
    <citation type="submission" date="2017-06" db="EMBL/GenBank/DDBJ databases">
        <title>Capnocytophaga spp. assemblies.</title>
        <authorList>
            <person name="Gulvik C.A."/>
        </authorList>
    </citation>
    <scope>NUCLEOTIDE SEQUENCE [LARGE SCALE GENOMIC DNA]</scope>
    <source>
        <strain evidence="12">H1496</strain>
    </source>
</reference>
<dbReference type="PANTHER" id="PTHR34388">
    <property type="entry name" value="DNA POLYMERASE III SUBUNIT DELTA"/>
    <property type="match status" value="1"/>
</dbReference>
<evidence type="ECO:0000256" key="5">
    <source>
        <dbReference type="ARBA" id="ARBA00022705"/>
    </source>
</evidence>
<dbReference type="SUPFAM" id="SSF48019">
    <property type="entry name" value="post-AAA+ oligomerization domain-like"/>
    <property type="match status" value="1"/>
</dbReference>
<dbReference type="GO" id="GO:0009360">
    <property type="term" value="C:DNA polymerase III complex"/>
    <property type="evidence" value="ECO:0007669"/>
    <property type="project" value="InterPro"/>
</dbReference>
<dbReference type="GO" id="GO:0006261">
    <property type="term" value="P:DNA-templated DNA replication"/>
    <property type="evidence" value="ECO:0007669"/>
    <property type="project" value="TreeGrafter"/>
</dbReference>